<evidence type="ECO:0000256" key="2">
    <source>
        <dbReference type="SAM" id="Phobius"/>
    </source>
</evidence>
<dbReference type="Proteomes" id="UP000008641">
    <property type="component" value="Chromosome"/>
</dbReference>
<feature type="coiled-coil region" evidence="1">
    <location>
        <begin position="44"/>
        <end position="82"/>
    </location>
</feature>
<evidence type="ECO:0000313" key="3">
    <source>
        <dbReference type="EMBL" id="ADX67375.1"/>
    </source>
</evidence>
<keyword evidence="4" id="KW-1185">Reference proteome</keyword>
<accession>F0P028</accession>
<keyword evidence="2" id="KW-0472">Membrane</keyword>
<dbReference type="AlphaFoldDB" id="F0P028"/>
<evidence type="ECO:0000313" key="4">
    <source>
        <dbReference type="Proteomes" id="UP000008641"/>
    </source>
</evidence>
<evidence type="ECO:0000256" key="1">
    <source>
        <dbReference type="SAM" id="Coils"/>
    </source>
</evidence>
<sequence length="317" mass="36663">MENNLNDYSRQNRPRDIAIWVLAILLLLSIGFIIYQNINYKIDNSSLTIDANDLERSREILKQELRILRSDYEDMKKVAKEQDSTINDRDIAIFEKQKQIQSILNKQNINEDELQKARKLILSLQTDIADYKQQIAKLTYENKKLNAENLALNTSKDSIRKEKDKTENVLQKTKDAYIDHQEKVNATLSLSNYKIKGINVRRGGKEIETTRAKRIDKVRVSFDIDENESASGEKTLYIAVHKPDGSLGIFDGAQNGNLVLRNNNEIKFSDKIQINYTQGEAQTVSFDWIDYDFPKGKYDIDVYENGFKIGQSTIELR</sequence>
<dbReference type="HOGENOM" id="CLU_854809_0_0_10"/>
<dbReference type="STRING" id="865938.Weevi_0659"/>
<keyword evidence="2" id="KW-0812">Transmembrane</keyword>
<reference evidence="3 4" key="1">
    <citation type="journal article" date="2011" name="Stand. Genomic Sci.">
        <title>Complete genome sequence of Weeksella virosa type strain (9751).</title>
        <authorList>
            <person name="Lang E."/>
            <person name="Teshima H."/>
            <person name="Lucas S."/>
            <person name="Lapidus A."/>
            <person name="Hammon N."/>
            <person name="Deshpande S."/>
            <person name="Nolan M."/>
            <person name="Cheng J.F."/>
            <person name="Pitluck S."/>
            <person name="Liolios K."/>
            <person name="Pagani I."/>
            <person name="Mikhailova N."/>
            <person name="Ivanova N."/>
            <person name="Mavromatis K."/>
            <person name="Pati A."/>
            <person name="Tapia R."/>
            <person name="Han C."/>
            <person name="Goodwin L."/>
            <person name="Chen A."/>
            <person name="Palaniappan K."/>
            <person name="Land M."/>
            <person name="Hauser L."/>
            <person name="Chang Y.J."/>
            <person name="Jeffries C.D."/>
            <person name="Brambilla E.M."/>
            <person name="Kopitz M."/>
            <person name="Rohde M."/>
            <person name="Goker M."/>
            <person name="Tindall B.J."/>
            <person name="Detter J.C."/>
            <person name="Woyke T."/>
            <person name="Bristow J."/>
            <person name="Eisen J.A."/>
            <person name="Markowitz V."/>
            <person name="Hugenholtz P."/>
            <person name="Klenk H.P."/>
            <person name="Kyrpides N.C."/>
        </authorList>
    </citation>
    <scope>NUCLEOTIDE SEQUENCE [LARGE SCALE GENOMIC DNA]</scope>
    <source>
        <strain evidence="4">ATCC 43766 / DSM 16922 / JCM 21250 / NBRC 16016 / NCTC 11634 / CL345/78</strain>
    </source>
</reference>
<dbReference type="eggNOG" id="COG1196">
    <property type="taxonomic scope" value="Bacteria"/>
</dbReference>
<organism evidence="3 4">
    <name type="scientific">Weeksella virosa (strain ATCC 43766 / DSM 16922 / JCM 21250 / CCUG 30538 / CDC 9751 / IAM 14551 / NBRC 16016 / NCTC 11634 / CL345/78)</name>
    <dbReference type="NCBI Taxonomy" id="865938"/>
    <lineage>
        <taxon>Bacteria</taxon>
        <taxon>Pseudomonadati</taxon>
        <taxon>Bacteroidota</taxon>
        <taxon>Flavobacteriia</taxon>
        <taxon>Flavobacteriales</taxon>
        <taxon>Weeksellaceae</taxon>
        <taxon>Weeksella</taxon>
    </lineage>
</organism>
<name>F0P028_WEEVC</name>
<feature type="transmembrane region" description="Helical" evidence="2">
    <location>
        <begin position="17"/>
        <end position="35"/>
    </location>
</feature>
<reference evidence="4" key="2">
    <citation type="journal article" date="2011" name="Stand. Genomic Sci.">
        <title>Complete genome sequence of Weeksella virosa type strain (9751T).</title>
        <authorList>
            <person name="Lang E."/>
            <person name="Teshima H."/>
            <person name="Lucas S."/>
            <person name="Lapidus A."/>
            <person name="Hammon N."/>
            <person name="Deshpande S."/>
            <person name="Nolan M."/>
            <person name="Cheng J."/>
            <person name="Pitluck S."/>
            <person name="Liolios K."/>
            <person name="Pagani I."/>
            <person name="Mikhailova N."/>
            <person name="Ivanova N."/>
            <person name="Mavromatis K."/>
            <person name="Pati A."/>
            <person name="Tapia R."/>
            <person name="Han C."/>
            <person name="Goodwin L."/>
            <person name="Chen A."/>
            <person name="Palaniappan K."/>
            <person name="Land M."/>
            <person name="Hauser L."/>
            <person name="Chang Y."/>
            <person name="Jeffries C."/>
            <person name="Brambilla E."/>
            <person name="Kopitz M."/>
            <person name="Rohde M."/>
            <person name="Goker M."/>
            <person name="Tindall B."/>
            <person name="Detter J."/>
            <person name="Woyke T."/>
            <person name="Bristow J."/>
            <person name="Eisen J."/>
            <person name="Markowitz V."/>
            <person name="Hugenholtz P."/>
            <person name="Klenk H."/>
            <person name="Kyrpides N."/>
        </authorList>
    </citation>
    <scope>NUCLEOTIDE SEQUENCE [LARGE SCALE GENOMIC DNA]</scope>
    <source>
        <strain evidence="4">ATCC 43766 / DSM 16922 / JCM 21250 / NBRC 16016 / NCTC 11634 / CL345/78</strain>
    </source>
</reference>
<dbReference type="EMBL" id="CP002455">
    <property type="protein sequence ID" value="ADX67375.1"/>
    <property type="molecule type" value="Genomic_DNA"/>
</dbReference>
<dbReference type="KEGG" id="wvi:Weevi_0659"/>
<keyword evidence="2" id="KW-1133">Transmembrane helix</keyword>
<keyword evidence="1" id="KW-0175">Coiled coil</keyword>
<proteinExistence type="predicted"/>
<protein>
    <submittedName>
        <fullName evidence="3">Uncharacterized protein</fullName>
    </submittedName>
</protein>
<dbReference type="OrthoDB" id="1115172at2"/>
<gene>
    <name evidence="3" type="ordered locus">Weevi_0659</name>
</gene>
<feature type="coiled-coil region" evidence="1">
    <location>
        <begin position="114"/>
        <end position="176"/>
    </location>
</feature>
<dbReference type="RefSeq" id="WP_013597767.1">
    <property type="nucleotide sequence ID" value="NC_015144.1"/>
</dbReference>